<evidence type="ECO:0000256" key="1">
    <source>
        <dbReference type="SAM" id="MobiDB-lite"/>
    </source>
</evidence>
<feature type="transmembrane region" description="Helical" evidence="2">
    <location>
        <begin position="261"/>
        <end position="278"/>
    </location>
</feature>
<name>A0A9N8E537_9STRA</name>
<comment type="caution">
    <text evidence="4">The sequence shown here is derived from an EMBL/GenBank/DDBJ whole genome shotgun (WGS) entry which is preliminary data.</text>
</comment>
<feature type="signal peptide" evidence="3">
    <location>
        <begin position="1"/>
        <end position="23"/>
    </location>
</feature>
<gene>
    <name evidence="4" type="ORF">SEMRO_661_G183180.1</name>
</gene>
<accession>A0A9N8E537</accession>
<protein>
    <submittedName>
        <fullName evidence="4">Uncharacterized protein</fullName>
    </submittedName>
</protein>
<evidence type="ECO:0000256" key="2">
    <source>
        <dbReference type="SAM" id="Phobius"/>
    </source>
</evidence>
<dbReference type="OrthoDB" id="48370at2759"/>
<feature type="transmembrane region" description="Helical" evidence="2">
    <location>
        <begin position="208"/>
        <end position="228"/>
    </location>
</feature>
<reference evidence="4" key="1">
    <citation type="submission" date="2020-06" db="EMBL/GenBank/DDBJ databases">
        <authorList>
            <consortium name="Plant Systems Biology data submission"/>
        </authorList>
    </citation>
    <scope>NUCLEOTIDE SEQUENCE</scope>
    <source>
        <strain evidence="4">D6</strain>
    </source>
</reference>
<organism evidence="4 5">
    <name type="scientific">Seminavis robusta</name>
    <dbReference type="NCBI Taxonomy" id="568900"/>
    <lineage>
        <taxon>Eukaryota</taxon>
        <taxon>Sar</taxon>
        <taxon>Stramenopiles</taxon>
        <taxon>Ochrophyta</taxon>
        <taxon>Bacillariophyta</taxon>
        <taxon>Bacillariophyceae</taxon>
        <taxon>Bacillariophycidae</taxon>
        <taxon>Naviculales</taxon>
        <taxon>Naviculaceae</taxon>
        <taxon>Seminavis</taxon>
    </lineage>
</organism>
<keyword evidence="2" id="KW-1133">Transmembrane helix</keyword>
<keyword evidence="2" id="KW-0812">Transmembrane</keyword>
<evidence type="ECO:0000313" key="5">
    <source>
        <dbReference type="Proteomes" id="UP001153069"/>
    </source>
</evidence>
<evidence type="ECO:0000256" key="3">
    <source>
        <dbReference type="SAM" id="SignalP"/>
    </source>
</evidence>
<keyword evidence="5" id="KW-1185">Reference proteome</keyword>
<dbReference type="Proteomes" id="UP001153069">
    <property type="component" value="Unassembled WGS sequence"/>
</dbReference>
<feature type="transmembrane region" description="Helical" evidence="2">
    <location>
        <begin position="123"/>
        <end position="147"/>
    </location>
</feature>
<keyword evidence="3" id="KW-0732">Signal</keyword>
<sequence>MRTLSSITLLALALSLAVSIGTAKEPRSLHVPRSASLHKTPKHSRFHPATSSSITAVSVPRGGGADQFVDQAYDWATNLGAPAALVAGAVIATLYENMSSGSLDVMEKTDPAWVKVAKKATRLLLLSAFILQIVCIFCTTILGTHLLSHEPVSATKAATAMQYLREQFEFEYLTSRIAFLQGLVFWLSAIALEHAIPHFTDESPARRNVDILIASSLATLIIAMMSFYNGHMNFYDNYYEMLVRFGQVTWTRYCAQWPPRVMTVLALPTLATSIVYFFKVFLDLNGGKGGPALKTRTM</sequence>
<dbReference type="AlphaFoldDB" id="A0A9N8E537"/>
<feature type="chain" id="PRO_5040174548" evidence="3">
    <location>
        <begin position="24"/>
        <end position="298"/>
    </location>
</feature>
<dbReference type="EMBL" id="CAICTM010000660">
    <property type="protein sequence ID" value="CAB9514563.1"/>
    <property type="molecule type" value="Genomic_DNA"/>
</dbReference>
<proteinExistence type="predicted"/>
<feature type="region of interest" description="Disordered" evidence="1">
    <location>
        <begin position="29"/>
        <end position="50"/>
    </location>
</feature>
<keyword evidence="2" id="KW-0472">Membrane</keyword>
<evidence type="ECO:0000313" key="4">
    <source>
        <dbReference type="EMBL" id="CAB9514563.1"/>
    </source>
</evidence>
<feature type="transmembrane region" description="Helical" evidence="2">
    <location>
        <begin position="177"/>
        <end position="196"/>
    </location>
</feature>